<dbReference type="EMBL" id="LK932534">
    <property type="protein sequence ID" value="CDS90137.1"/>
    <property type="molecule type" value="Genomic_DNA"/>
</dbReference>
<dbReference type="RefSeq" id="WP_003435747.1">
    <property type="nucleotide sequence ID" value="NZ_BINJ01000083.1"/>
</dbReference>
<organism evidence="1">
    <name type="scientific">Clostridioides difficile</name>
    <name type="common">Peptoclostridium difficile</name>
    <dbReference type="NCBI Taxonomy" id="1496"/>
    <lineage>
        <taxon>Bacteria</taxon>
        <taxon>Bacillati</taxon>
        <taxon>Bacillota</taxon>
        <taxon>Clostridia</taxon>
        <taxon>Peptostreptococcales</taxon>
        <taxon>Peptostreptococcaceae</taxon>
        <taxon>Clostridioides</taxon>
    </lineage>
</organism>
<reference evidence="1" key="1">
    <citation type="submission" date="2014-07" db="EMBL/GenBank/DDBJ databases">
        <authorList>
            <person name="Monot Marc"/>
        </authorList>
    </citation>
    <scope>NUCLEOTIDE SEQUENCE</scope>
    <source>
        <strain evidence="3">7032989</strain>
        <strain evidence="2">7032994</strain>
    </source>
</reference>
<proteinExistence type="predicted"/>
<evidence type="ECO:0000313" key="3">
    <source>
        <dbReference type="EMBL" id="CDS93221.1"/>
    </source>
</evidence>
<name>A0A069APG9_CLODI</name>
<gene>
    <name evidence="3" type="ORF">BN1095_1300093</name>
    <name evidence="1" type="ORF">BN1096_790048</name>
    <name evidence="2" type="ORF">BN1097_790049</name>
</gene>
<dbReference type="EMBL" id="LK932419">
    <property type="protein sequence ID" value="CDS90339.1"/>
    <property type="molecule type" value="Genomic_DNA"/>
</dbReference>
<sequence length="42" mass="4980">MDYEIKRVIPKVVNTMLTLILQSLGDFVIVNRNTFNEHKEFI</sequence>
<dbReference type="EMBL" id="LK932773">
    <property type="protein sequence ID" value="CDS93221.1"/>
    <property type="molecule type" value="Genomic_DNA"/>
</dbReference>
<accession>A0A069APG9</accession>
<evidence type="ECO:0000313" key="2">
    <source>
        <dbReference type="EMBL" id="CDS90339.1"/>
    </source>
</evidence>
<evidence type="ECO:0000313" key="1">
    <source>
        <dbReference type="EMBL" id="CDS90137.1"/>
    </source>
</evidence>
<protein>
    <submittedName>
        <fullName evidence="1">Uncharacterized protein</fullName>
    </submittedName>
</protein>
<dbReference type="AlphaFoldDB" id="A0A069APG9"/>